<dbReference type="STRING" id="207559.Dde_1654"/>
<reference evidence="2 3" key="1">
    <citation type="journal article" date="2011" name="J. Bacteriol.">
        <title>Complete genome sequence and updated annotation of Desulfovibrio alaskensis G20.</title>
        <authorList>
            <person name="Hauser L.J."/>
            <person name="Land M.L."/>
            <person name="Brown S.D."/>
            <person name="Larimer F."/>
            <person name="Keller K.L."/>
            <person name="Rapp-Giles B.J."/>
            <person name="Price M.N."/>
            <person name="Lin M."/>
            <person name="Bruce D.C."/>
            <person name="Detter J.C."/>
            <person name="Tapia R."/>
            <person name="Han C.S."/>
            <person name="Goodwin L.A."/>
            <person name="Cheng J.F."/>
            <person name="Pitluck S."/>
            <person name="Copeland A."/>
            <person name="Lucas S."/>
            <person name="Nolan M."/>
            <person name="Lapidus A.L."/>
            <person name="Palumbo A.V."/>
            <person name="Wall J.D."/>
        </authorList>
    </citation>
    <scope>NUCLEOTIDE SEQUENCE [LARGE SCALE GENOMIC DNA]</scope>
    <source>
        <strain evidence="3">ATCC BAA 1058 / DSM 17464 / G20</strain>
    </source>
</reference>
<keyword evidence="3" id="KW-1185">Reference proteome</keyword>
<feature type="region of interest" description="Disordered" evidence="1">
    <location>
        <begin position="1"/>
        <end position="43"/>
    </location>
</feature>
<gene>
    <name evidence="2" type="ordered locus">Dde_1654</name>
</gene>
<accession>Q311E5</accession>
<dbReference type="EMBL" id="CP000112">
    <property type="protein sequence ID" value="ABB38451.1"/>
    <property type="molecule type" value="Genomic_DNA"/>
</dbReference>
<proteinExistence type="predicted"/>
<dbReference type="AlphaFoldDB" id="Q311E5"/>
<evidence type="ECO:0000313" key="2">
    <source>
        <dbReference type="EMBL" id="ABB38451.1"/>
    </source>
</evidence>
<dbReference type="eggNOG" id="ENOG5031880">
    <property type="taxonomic scope" value="Bacteria"/>
</dbReference>
<dbReference type="KEGG" id="dde:Dde_1654"/>
<organism evidence="2 3">
    <name type="scientific">Oleidesulfovibrio alaskensis (strain ATCC BAA-1058 / DSM 17464 / G20)</name>
    <name type="common">Desulfovibrio alaskensis</name>
    <dbReference type="NCBI Taxonomy" id="207559"/>
    <lineage>
        <taxon>Bacteria</taxon>
        <taxon>Pseudomonadati</taxon>
        <taxon>Thermodesulfobacteriota</taxon>
        <taxon>Desulfovibrionia</taxon>
        <taxon>Desulfovibrionales</taxon>
        <taxon>Desulfovibrionaceae</taxon>
        <taxon>Oleidesulfovibrio</taxon>
    </lineage>
</organism>
<name>Q311E5_OLEA2</name>
<dbReference type="HOGENOM" id="CLU_112378_0_0_7"/>
<protein>
    <submittedName>
        <fullName evidence="2">Uncharacterized protein</fullName>
    </submittedName>
</protein>
<sequence length="216" mass="23637">MYTSPLSSAYGMNFTAPKQNDKTGDAAAETSAQQNTESARPRRISAYTGGASSLSEIKSMINAALKGVEPDGNGRVTFAQLEKHREAMEKEFAEKVKADLRELGVAEDIDFRLVADPSSGKVEVVSNHEDKGKVEQYLKDNPEVVEQFKQIQTIANLDRARQFNGISRADMKRQIQMEALGSFFMSASSNGMGTGSMVMDYFQGSASLMNGLNMRV</sequence>
<evidence type="ECO:0000256" key="1">
    <source>
        <dbReference type="SAM" id="MobiDB-lite"/>
    </source>
</evidence>
<dbReference type="RefSeq" id="WP_011367603.1">
    <property type="nucleotide sequence ID" value="NC_007519.1"/>
</dbReference>
<evidence type="ECO:0000313" key="3">
    <source>
        <dbReference type="Proteomes" id="UP000002710"/>
    </source>
</evidence>
<dbReference type="Proteomes" id="UP000002710">
    <property type="component" value="Chromosome"/>
</dbReference>